<reference evidence="2" key="1">
    <citation type="submission" date="2022-07" db="EMBL/GenBank/DDBJ databases">
        <authorList>
            <person name="Qu Q."/>
            <person name="He P."/>
            <person name="Luan G."/>
        </authorList>
    </citation>
    <scope>NUCLEOTIDE SEQUENCE</scope>
</reference>
<feature type="domain" description="Glycosyl hydrolase family 13 catalytic" evidence="1">
    <location>
        <begin position="5"/>
        <end position="376"/>
    </location>
</feature>
<dbReference type="SMART" id="SM00642">
    <property type="entry name" value="Aamy"/>
    <property type="match status" value="1"/>
</dbReference>
<dbReference type="InterPro" id="IPR045857">
    <property type="entry name" value="O16G_dom_2"/>
</dbReference>
<dbReference type="GO" id="GO:0004556">
    <property type="term" value="F:alpha-amylase activity"/>
    <property type="evidence" value="ECO:0007669"/>
    <property type="project" value="TreeGrafter"/>
</dbReference>
<dbReference type="Proteomes" id="UP001058864">
    <property type="component" value="Segment"/>
</dbReference>
<dbReference type="EMBL" id="OP018674">
    <property type="protein sequence ID" value="UUW40477.1"/>
    <property type="molecule type" value="Genomic_DNA"/>
</dbReference>
<evidence type="ECO:0000259" key="1">
    <source>
        <dbReference type="SMART" id="SM00642"/>
    </source>
</evidence>
<evidence type="ECO:0000313" key="3">
    <source>
        <dbReference type="Proteomes" id="UP001058864"/>
    </source>
</evidence>
<accession>A0A976SG96</accession>
<organism evidence="2 3">
    <name type="scientific">Enterococcus phage vB_Efm_LG62</name>
    <dbReference type="NCBI Taxonomy" id="2970334"/>
    <lineage>
        <taxon>Viruses</taxon>
        <taxon>Duplodnaviria</taxon>
        <taxon>Heunggongvirae</taxon>
        <taxon>Uroviricota</taxon>
        <taxon>Caudoviricetes</taxon>
        <taxon>Efemunavirus</taxon>
        <taxon>Efemunavirus Lg62</taxon>
    </lineage>
</organism>
<dbReference type="GO" id="GO:0009313">
    <property type="term" value="P:oligosaccharide catabolic process"/>
    <property type="evidence" value="ECO:0007669"/>
    <property type="project" value="TreeGrafter"/>
</dbReference>
<protein>
    <submittedName>
        <fullName evidence="2">Alpha-amylase family glycosyl hydrolase</fullName>
    </submittedName>
</protein>
<dbReference type="Gene3D" id="3.20.20.80">
    <property type="entry name" value="Glycosidases"/>
    <property type="match status" value="1"/>
</dbReference>
<proteinExistence type="predicted"/>
<dbReference type="PANTHER" id="PTHR10357">
    <property type="entry name" value="ALPHA-AMYLASE FAMILY MEMBER"/>
    <property type="match status" value="1"/>
</dbReference>
<dbReference type="Gene3D" id="3.90.400.10">
    <property type="entry name" value="Oligo-1,6-glucosidase, Domain 2"/>
    <property type="match status" value="1"/>
</dbReference>
<dbReference type="SUPFAM" id="SSF51445">
    <property type="entry name" value="(Trans)glycosidases"/>
    <property type="match status" value="1"/>
</dbReference>
<dbReference type="InterPro" id="IPR006047">
    <property type="entry name" value="GH13_cat_dom"/>
</dbReference>
<keyword evidence="3" id="KW-1185">Reference proteome</keyword>
<sequence length="399" mass="45993">MIIYQVYPSQWDKLTDITKALDYFKDMGYEAIWISPMYPSSGYDNGYDVSDYTAIDSEFGTLEQMKELIAKAHSLNIKVLMDLVINHCSVDNEVYQKALSGHKPSQDMFHFYDEPQNDWDAIFGGSVWKYESSINKWVFHAFTEGQIDWNFDNDSVWEYWRSINEFWLKDMNIDGYRIDAVTHIAKSDWNTSKTEGDNGAPYKCAPKLESYLEKLSNQIYSIKPDAFLMGEANGVNAEEAKQWIDKGYFNSIISFEHLTPFKVRGVGNTNSVTECIETMKHWSDVLGDTNVSYIQSHDIACAYDILDMTHEDIAKLVFSNNGHKLIYNGQETGLVNTVVNSNEPETLNRINYFVDHGMLLNEATLLANKLSRDNSRVRFNWDNNVKLTELYKKLIKATK</sequence>
<dbReference type="InterPro" id="IPR017853">
    <property type="entry name" value="GH"/>
</dbReference>
<name>A0A976SG96_9CAUD</name>
<keyword evidence="2" id="KW-0378">Hydrolase</keyword>
<dbReference type="Pfam" id="PF00128">
    <property type="entry name" value="Alpha-amylase"/>
    <property type="match status" value="1"/>
</dbReference>
<evidence type="ECO:0000313" key="2">
    <source>
        <dbReference type="EMBL" id="UUW40477.1"/>
    </source>
</evidence>
<dbReference type="PANTHER" id="PTHR10357:SF179">
    <property type="entry name" value="NEUTRAL AND BASIC AMINO ACID TRANSPORT PROTEIN RBAT"/>
    <property type="match status" value="1"/>
</dbReference>